<feature type="compositionally biased region" description="Acidic residues" evidence="1">
    <location>
        <begin position="565"/>
        <end position="576"/>
    </location>
</feature>
<feature type="compositionally biased region" description="Basic residues" evidence="1">
    <location>
        <begin position="581"/>
        <end position="593"/>
    </location>
</feature>
<dbReference type="AlphaFoldDB" id="A0A8H4VZ04"/>
<proteinExistence type="predicted"/>
<dbReference type="SUPFAM" id="SSF46579">
    <property type="entry name" value="Prefoldin"/>
    <property type="match status" value="1"/>
</dbReference>
<evidence type="ECO:0000256" key="1">
    <source>
        <dbReference type="SAM" id="MobiDB-lite"/>
    </source>
</evidence>
<feature type="region of interest" description="Disordered" evidence="1">
    <location>
        <begin position="438"/>
        <end position="464"/>
    </location>
</feature>
<evidence type="ECO:0000313" key="3">
    <source>
        <dbReference type="EMBL" id="KAF4625049.1"/>
    </source>
</evidence>
<dbReference type="EMBL" id="JAAMPI010001478">
    <property type="protein sequence ID" value="KAF4625049.1"/>
    <property type="molecule type" value="Genomic_DNA"/>
</dbReference>
<dbReference type="PANTHER" id="PTHR15111">
    <property type="entry name" value="RNA POLYMERASE II SUBUNIT 5-MEDIATING PROTEIN NNX3"/>
    <property type="match status" value="1"/>
</dbReference>
<gene>
    <name evidence="3" type="ORF">G7Y89_g13123</name>
</gene>
<dbReference type="Pfam" id="PF12927">
    <property type="entry name" value="DUF3835"/>
    <property type="match status" value="1"/>
</dbReference>
<dbReference type="GO" id="GO:0000122">
    <property type="term" value="P:negative regulation of transcription by RNA polymerase II"/>
    <property type="evidence" value="ECO:0007669"/>
    <property type="project" value="TreeGrafter"/>
</dbReference>
<sequence length="593" mass="65353">MAQTIKDSFLDLERHRQLLEDNIEKLRKSLRHWQTWEAEYEGLKEEILAAEPAPNYDQLQEIGRQYEGQLVNQKEVSDILGTSTPRTAAQVVNILDRRIDYVEQNVLTVKKQIEAAKNKLAAATIISTPEVRNEEGLPLTEIVEELDEEGNVISSHTSTPGSAKPQLLEVLQKAGMENISASTPPLDHSKRLEASVQSSPEAPRASKKGVKFAPDTKPGPEPQRSQTAKRVEEIMNLAKQQERAPSEPPIIPTNESPEDAALRREMLQYGVAEVGAVVAEIDLEEGSDWSDEDYDEDETSSLDDEDDFGRSTGRLVDDELRQQMIELEKRLGARVMENIGKKASDYDIVQEGIGRVAIMEGQQDDTQGARGAQGVPEASTGSNGHDQTAPGTTKKSVRFSEDLHISPTPKATTQTVISSTKTASIGNIVERNTPVAAAFPTPQKKASRFKLDRGGSPISGRNTRSTLETKSTDILALHPARPSTPKAFSGPIQYQPAEERTRAVPTGPEGKPMSATIVERDVPSSAVVKEPDELDPQLLHQEVVTEYHKARNRMIQRQGGFLQEEESEIMPLTEEEGGPKKMSRFKAARLAKS</sequence>
<dbReference type="InterPro" id="IPR052255">
    <property type="entry name" value="RNA_pol_II_subunit5-mediator"/>
</dbReference>
<feature type="region of interest" description="Disordered" evidence="1">
    <location>
        <begin position="179"/>
        <end position="228"/>
    </location>
</feature>
<feature type="compositionally biased region" description="Acidic residues" evidence="1">
    <location>
        <begin position="284"/>
        <end position="307"/>
    </location>
</feature>
<dbReference type="OrthoDB" id="21413at2759"/>
<organism evidence="3 4">
    <name type="scientific">Cudoniella acicularis</name>
    <dbReference type="NCBI Taxonomy" id="354080"/>
    <lineage>
        <taxon>Eukaryota</taxon>
        <taxon>Fungi</taxon>
        <taxon>Dikarya</taxon>
        <taxon>Ascomycota</taxon>
        <taxon>Pezizomycotina</taxon>
        <taxon>Leotiomycetes</taxon>
        <taxon>Helotiales</taxon>
        <taxon>Tricladiaceae</taxon>
        <taxon>Cudoniella</taxon>
    </lineage>
</organism>
<name>A0A8H4VZ04_9HELO</name>
<reference evidence="3 4" key="1">
    <citation type="submission" date="2020-03" db="EMBL/GenBank/DDBJ databases">
        <title>Draft Genome Sequence of Cudoniella acicularis.</title>
        <authorList>
            <person name="Buettner E."/>
            <person name="Kellner H."/>
        </authorList>
    </citation>
    <scope>NUCLEOTIDE SEQUENCE [LARGE SCALE GENOMIC DNA]</scope>
    <source>
        <strain evidence="3 4">DSM 108380</strain>
    </source>
</reference>
<comment type="caution">
    <text evidence="3">The sequence shown here is derived from an EMBL/GenBank/DDBJ whole genome shotgun (WGS) entry which is preliminary data.</text>
</comment>
<feature type="region of interest" description="Disordered" evidence="1">
    <location>
        <begin position="284"/>
        <end position="314"/>
    </location>
</feature>
<keyword evidence="4" id="KW-1185">Reference proteome</keyword>
<accession>A0A8H4VZ04</accession>
<dbReference type="GO" id="GO:0019212">
    <property type="term" value="F:phosphatase inhibitor activity"/>
    <property type="evidence" value="ECO:0007669"/>
    <property type="project" value="TreeGrafter"/>
</dbReference>
<feature type="region of interest" description="Disordered" evidence="1">
    <location>
        <begin position="364"/>
        <end position="394"/>
    </location>
</feature>
<evidence type="ECO:0000313" key="4">
    <source>
        <dbReference type="Proteomes" id="UP000566819"/>
    </source>
</evidence>
<feature type="region of interest" description="Disordered" evidence="1">
    <location>
        <begin position="480"/>
        <end position="514"/>
    </location>
</feature>
<feature type="region of interest" description="Disordered" evidence="1">
    <location>
        <begin position="565"/>
        <end position="593"/>
    </location>
</feature>
<feature type="compositionally biased region" description="Polar residues" evidence="1">
    <location>
        <begin position="379"/>
        <end position="394"/>
    </location>
</feature>
<dbReference type="InterPro" id="IPR039553">
    <property type="entry name" value="Prefoldin-like"/>
</dbReference>
<feature type="domain" description="DUF3835" evidence="2">
    <location>
        <begin position="514"/>
        <end position="590"/>
    </location>
</feature>
<dbReference type="InterPro" id="IPR024325">
    <property type="entry name" value="DUF3835"/>
</dbReference>
<protein>
    <recommendedName>
        <fullName evidence="2">DUF3835 domain-containing protein</fullName>
    </recommendedName>
</protein>
<dbReference type="GO" id="GO:0003682">
    <property type="term" value="F:chromatin binding"/>
    <property type="evidence" value="ECO:0007669"/>
    <property type="project" value="TreeGrafter"/>
</dbReference>
<dbReference type="GO" id="GO:0003714">
    <property type="term" value="F:transcription corepressor activity"/>
    <property type="evidence" value="ECO:0007669"/>
    <property type="project" value="TreeGrafter"/>
</dbReference>
<dbReference type="PANTHER" id="PTHR15111:SF0">
    <property type="entry name" value="UNCONVENTIONAL PREFOLDIN RPB5 INTERACTOR 1"/>
    <property type="match status" value="1"/>
</dbReference>
<dbReference type="Proteomes" id="UP000566819">
    <property type="component" value="Unassembled WGS sequence"/>
</dbReference>
<evidence type="ECO:0000259" key="2">
    <source>
        <dbReference type="Pfam" id="PF12927"/>
    </source>
</evidence>
<dbReference type="Pfam" id="PF13758">
    <property type="entry name" value="Prefoldin_3"/>
    <property type="match status" value="1"/>
</dbReference>